<keyword evidence="2" id="KW-1185">Reference proteome</keyword>
<dbReference type="EMBL" id="MT234342">
    <property type="protein sequence ID" value="QIW87813.1"/>
    <property type="molecule type" value="Genomic_DNA"/>
</dbReference>
<name>A0A858MTG5_9CAUD</name>
<sequence>MRRCESFRNRILFHLNSFRKEWAMIDFMAHLRDQNVFLYSNWTTDLPAALPLAKV</sequence>
<dbReference type="Proteomes" id="UP000671873">
    <property type="component" value="Segment"/>
</dbReference>
<protein>
    <submittedName>
        <fullName evidence="1">Uncharacterized protein</fullName>
    </submittedName>
</protein>
<evidence type="ECO:0000313" key="1">
    <source>
        <dbReference type="EMBL" id="QIW87813.1"/>
    </source>
</evidence>
<organism evidence="1 2">
    <name type="scientific">Agrobacterium phage OLIVR5</name>
    <dbReference type="NCBI Taxonomy" id="2723773"/>
    <lineage>
        <taxon>Viruses</taxon>
        <taxon>Duplodnaviria</taxon>
        <taxon>Heunggongvirae</taxon>
        <taxon>Uroviricota</taxon>
        <taxon>Caudoviricetes</taxon>
        <taxon>Pootjesviridae</taxon>
        <taxon>Heverleevirus</taxon>
        <taxon>Heverleevirus OLIVR5</taxon>
    </lineage>
</organism>
<gene>
    <name evidence="1" type="ORF">Ab1vBOLIVR5_gp165c</name>
</gene>
<evidence type="ECO:0000313" key="2">
    <source>
        <dbReference type="Proteomes" id="UP000671873"/>
    </source>
</evidence>
<reference evidence="1 2" key="1">
    <citation type="submission" date="2020-03" db="EMBL/GenBank/DDBJ databases">
        <authorList>
            <person name="Holtappels D."/>
            <person name="Bomans J.P.J."/>
            <person name="Lavigne R."/>
            <person name="Wagemans J."/>
        </authorList>
    </citation>
    <scope>NUCLEOTIDE SEQUENCE [LARGE SCALE GENOMIC DNA]</scope>
    <source>
        <strain evidence="1 2">OLIVR5</strain>
    </source>
</reference>
<proteinExistence type="predicted"/>
<accession>A0A858MTG5</accession>